<dbReference type="Gene3D" id="3.40.1660.10">
    <property type="entry name" value="EreA-like (biosynthetic domain)"/>
    <property type="match status" value="1"/>
</dbReference>
<evidence type="ECO:0000313" key="3">
    <source>
        <dbReference type="Proteomes" id="UP000284120"/>
    </source>
</evidence>
<dbReference type="SUPFAM" id="SSF159501">
    <property type="entry name" value="EreA/ChaN-like"/>
    <property type="match status" value="1"/>
</dbReference>
<protein>
    <recommendedName>
        <fullName evidence="4">Erythromycin esterase family protein</fullName>
    </recommendedName>
</protein>
<dbReference type="Pfam" id="PF05139">
    <property type="entry name" value="Erythro_esteras"/>
    <property type="match status" value="1"/>
</dbReference>
<dbReference type="EMBL" id="SAYW01000003">
    <property type="protein sequence ID" value="RWU07754.1"/>
    <property type="molecule type" value="Genomic_DNA"/>
</dbReference>
<comment type="caution">
    <text evidence="2">The sequence shown here is derived from an EMBL/GenBank/DDBJ whole genome shotgun (WGS) entry which is preliminary data.</text>
</comment>
<feature type="signal peptide" evidence="1">
    <location>
        <begin position="1"/>
        <end position="29"/>
    </location>
</feature>
<dbReference type="Pfam" id="PF13715">
    <property type="entry name" value="CarbopepD_reg_2"/>
    <property type="match status" value="1"/>
</dbReference>
<dbReference type="PANTHER" id="PTHR31299:SF0">
    <property type="entry name" value="ESTERASE, PUTATIVE (AFU_ORTHOLOGUE AFUA_1G05850)-RELATED"/>
    <property type="match status" value="1"/>
</dbReference>
<dbReference type="CDD" id="cd14728">
    <property type="entry name" value="Ere-like"/>
    <property type="match status" value="1"/>
</dbReference>
<evidence type="ECO:0000256" key="1">
    <source>
        <dbReference type="SAM" id="SignalP"/>
    </source>
</evidence>
<feature type="chain" id="PRO_5018530037" description="Erythromycin esterase family protein" evidence="1">
    <location>
        <begin position="30"/>
        <end position="841"/>
    </location>
</feature>
<reference evidence="2 3" key="1">
    <citation type="submission" date="2018-06" db="EMBL/GenBank/DDBJ databases">
        <title>Pedobacter endophyticus sp. nov., an endophytic bacterium isolated from a leaf of Triticum aestivum.</title>
        <authorList>
            <person name="Zhang L."/>
        </authorList>
    </citation>
    <scope>NUCLEOTIDE SEQUENCE [LARGE SCALE GENOMIC DNA]</scope>
    <source>
        <strain evidence="2 3">CM134L-2</strain>
    </source>
</reference>
<dbReference type="Gene3D" id="2.60.40.1120">
    <property type="entry name" value="Carboxypeptidase-like, regulatory domain"/>
    <property type="match status" value="1"/>
</dbReference>
<name>A0A3S3PBX0_9SPHI</name>
<keyword evidence="3" id="KW-1185">Reference proteome</keyword>
<dbReference type="InterPro" id="IPR007815">
    <property type="entry name" value="Emycin_Estase"/>
</dbReference>
<dbReference type="AlphaFoldDB" id="A0A3S3PBX0"/>
<dbReference type="OrthoDB" id="9810066at2"/>
<dbReference type="PANTHER" id="PTHR31299">
    <property type="entry name" value="ESTERASE, PUTATIVE (AFU_ORTHOLOGUE AFUA_1G05850)-RELATED"/>
    <property type="match status" value="1"/>
</dbReference>
<gene>
    <name evidence="2" type="ORF">DPV69_12305</name>
</gene>
<proteinExistence type="predicted"/>
<dbReference type="Gene3D" id="1.20.1440.30">
    <property type="entry name" value="Biosynthetic Protein domain"/>
    <property type="match status" value="1"/>
</dbReference>
<keyword evidence="1" id="KW-0732">Signal</keyword>
<accession>A0A3S3PBX0</accession>
<dbReference type="InterPro" id="IPR052036">
    <property type="entry name" value="Hydrolase/PRTase-associated"/>
</dbReference>
<dbReference type="InterPro" id="IPR008969">
    <property type="entry name" value="CarboxyPept-like_regulatory"/>
</dbReference>
<dbReference type="GO" id="GO:0046677">
    <property type="term" value="P:response to antibiotic"/>
    <property type="evidence" value="ECO:0007669"/>
    <property type="project" value="InterPro"/>
</dbReference>
<evidence type="ECO:0000313" key="2">
    <source>
        <dbReference type="EMBL" id="RWU07754.1"/>
    </source>
</evidence>
<dbReference type="Proteomes" id="UP000284120">
    <property type="component" value="Unassembled WGS sequence"/>
</dbReference>
<dbReference type="Gene3D" id="3.30.1870.10">
    <property type="entry name" value="EreA-like, domain 2"/>
    <property type="match status" value="1"/>
</dbReference>
<sequence>MKKMLIGRLKFGKYLALLWLSLHLSVALAQTKLSVVATHNGPYSALFGGKKADSIKRLIGNAQVVLLGEPTHGDGDIFKLKTEMIKFLHQEMGFSVLAFESGLVDLALANEAIAAGENTSQALEGSIFNIWTGSAQFRPLMQYVEEHKTSLQMAGFDSQLTGTYSADAFVEEIRKLLSHFSKDEKAVAKIDFDQMDEVIGHLNESFEFPLSSSIATFEKFSLESIRLLGQLTLPNQTIVHHRDFLVQGLESTLALAKSYVVQKPSAKSESSFVATDSNPRDQQMADNILFLMQHYKGQKIICWGANTHFANRVDLLNNEELKSYFPIGRILKPILKEKLCIIGATAGSGSYGSWTEEVRNLPPPSANAIEQTLNTQAITAALVDLKSAPNPTTSYAIEYTPLTGPWEQVFDLLLYVKSTGPSTPYLKEEPPASNISQQTTSIPSNNVVKESTVDQTLQNQTLIKIKASIKDAVTGKPISFANIQLPNDIAHTVANEAGIFNLNVPADKNLSLSISHVGYQTQHILLSTLKNNAMVQLKPQPQQLQAVTITAKRTDPFQVLKEAIELIPQNYIQTDFNANCYVRTQSTNVDTLLADEEYVIKLYAENGYQKDDLYAGNVKQANLKKIPYAAGIFVPLTGSSAWLNNADLMKTNPIFNLKLLKKFQLTLDSVIYQGDEKIFVISFKAKQATHRVTGLYYMKAYSGTLYINHSDKAIIKTSVKWERDTAIMNRYAQNSFKKNLPNPIFTNRYQEENISLTNLYQRTATGKYVVYYGFMSWQYEGNRLKDDRKLDVKSSLLFLTDQVSTDQVEKIDRRTAFYYLAKVPYNALFWEQYNRPFLNDQ</sequence>
<evidence type="ECO:0008006" key="4">
    <source>
        <dbReference type="Google" id="ProtNLM"/>
    </source>
</evidence>
<organism evidence="2 3">
    <name type="scientific">Pedobacter chitinilyticus</name>
    <dbReference type="NCBI Taxonomy" id="2233776"/>
    <lineage>
        <taxon>Bacteria</taxon>
        <taxon>Pseudomonadati</taxon>
        <taxon>Bacteroidota</taxon>
        <taxon>Sphingobacteriia</taxon>
        <taxon>Sphingobacteriales</taxon>
        <taxon>Sphingobacteriaceae</taxon>
        <taxon>Pedobacter</taxon>
    </lineage>
</organism>
<dbReference type="RefSeq" id="WP_113647664.1">
    <property type="nucleotide sequence ID" value="NZ_QMHN01000003.1"/>
</dbReference>
<dbReference type="SUPFAM" id="SSF49464">
    <property type="entry name" value="Carboxypeptidase regulatory domain-like"/>
    <property type="match status" value="1"/>
</dbReference>